<proteinExistence type="predicted"/>
<evidence type="ECO:0000313" key="2">
    <source>
        <dbReference type="EMBL" id="MAG22025.1"/>
    </source>
</evidence>
<evidence type="ECO:0008006" key="4">
    <source>
        <dbReference type="Google" id="ProtNLM"/>
    </source>
</evidence>
<dbReference type="EMBL" id="NZBU01000005">
    <property type="protein sequence ID" value="MAG22025.1"/>
    <property type="molecule type" value="Genomic_DNA"/>
</dbReference>
<name>A0A2D6M0T4_9ARCH</name>
<dbReference type="Gene3D" id="3.40.50.1110">
    <property type="entry name" value="SGNH hydrolase"/>
    <property type="match status" value="1"/>
</dbReference>
<sequence>MNLQAKKIAQNLLLIMFGLLIGFLLLEVGLRLAVFVTPGIPPSPKLGEFNEELGWSYIPSVDGWEQKPAFFKDSGVVLPPRLVDININSFGFRDREWVLDDDKTRIAFVGDSHIFGHGIDFGDRASDLIQTEQCQSLNFGVSGYSTDQELLLARKTIFPMNADVIILGLFLGNDVEDNAVPFSANTTTTKPYFVLENQELVLKNYPISKIGRESDERQTHFLLGLKRWLNQNIYSYSFIVSLLRSIPLTNNFLVGVEKGRDFTPDLEITVALVKQFNEEAIANNSELIVIFIPAPNQVRKSDDKRNPWISYLTESFEQNNITYIDLLSEFKKNSDQYFYFAFDEHLDENGNKKMAELLLQQPVLSKC</sequence>
<dbReference type="InterPro" id="IPR036514">
    <property type="entry name" value="SGNH_hydro_sf"/>
</dbReference>
<dbReference type="Proteomes" id="UP000226592">
    <property type="component" value="Unassembled WGS sequence"/>
</dbReference>
<comment type="caution">
    <text evidence="2">The sequence shown here is derived from an EMBL/GenBank/DDBJ whole genome shotgun (WGS) entry which is preliminary data.</text>
</comment>
<dbReference type="SUPFAM" id="SSF52266">
    <property type="entry name" value="SGNH hydrolase"/>
    <property type="match status" value="1"/>
</dbReference>
<feature type="transmembrane region" description="Helical" evidence="1">
    <location>
        <begin position="12"/>
        <end position="36"/>
    </location>
</feature>
<organism evidence="2 3">
    <name type="scientific">Candidatus Iainarchaeum sp</name>
    <dbReference type="NCBI Taxonomy" id="3101447"/>
    <lineage>
        <taxon>Archaea</taxon>
        <taxon>Candidatus Iainarchaeota</taxon>
        <taxon>Candidatus Iainarchaeia</taxon>
        <taxon>Candidatus Iainarchaeales</taxon>
        <taxon>Candidatus Iainarchaeaceae</taxon>
        <taxon>Candidatus Iainarchaeum</taxon>
    </lineage>
</organism>
<reference evidence="3" key="1">
    <citation type="submission" date="2017-09" db="EMBL/GenBank/DDBJ databases">
        <title>The Reconstruction of 2,631 Draft Metagenome-Assembled Genomes from the Global Oceans.</title>
        <authorList>
            <person name="Tully B.J."/>
            <person name="Graham E.D."/>
            <person name="Heidelberg J.F."/>
        </authorList>
    </citation>
    <scope>NUCLEOTIDE SEQUENCE [LARGE SCALE GENOMIC DNA]</scope>
</reference>
<gene>
    <name evidence="2" type="ORF">CL943_01790</name>
</gene>
<protein>
    <recommendedName>
        <fullName evidence="4">SGNH hydrolase-type esterase domain-containing protein</fullName>
    </recommendedName>
</protein>
<keyword evidence="1" id="KW-0472">Membrane</keyword>
<evidence type="ECO:0000313" key="3">
    <source>
        <dbReference type="Proteomes" id="UP000226592"/>
    </source>
</evidence>
<keyword evidence="1" id="KW-0812">Transmembrane</keyword>
<dbReference type="AlphaFoldDB" id="A0A2D6M0T4"/>
<accession>A0A2D6M0T4</accession>
<keyword evidence="1" id="KW-1133">Transmembrane helix</keyword>
<evidence type="ECO:0000256" key="1">
    <source>
        <dbReference type="SAM" id="Phobius"/>
    </source>
</evidence>